<organism evidence="4 5">
    <name type="scientific">Desulfurispirillum indicum (strain ATCC BAA-1389 / DSM 22839 / S5)</name>
    <dbReference type="NCBI Taxonomy" id="653733"/>
    <lineage>
        <taxon>Bacteria</taxon>
        <taxon>Pseudomonadati</taxon>
        <taxon>Chrysiogenota</taxon>
        <taxon>Chrysiogenia</taxon>
        <taxon>Chrysiogenales</taxon>
        <taxon>Chrysiogenaceae</taxon>
        <taxon>Desulfurispirillum</taxon>
    </lineage>
</organism>
<proteinExistence type="inferred from homology"/>
<dbReference type="InterPro" id="IPR010918">
    <property type="entry name" value="PurM-like_C_dom"/>
</dbReference>
<dbReference type="GO" id="GO:0051604">
    <property type="term" value="P:protein maturation"/>
    <property type="evidence" value="ECO:0007669"/>
    <property type="project" value="TreeGrafter"/>
</dbReference>
<dbReference type="InterPro" id="IPR016188">
    <property type="entry name" value="PurM-like_N"/>
</dbReference>
<dbReference type="InterPro" id="IPR036676">
    <property type="entry name" value="PurM-like_C_sf"/>
</dbReference>
<dbReference type="NCBIfam" id="TIGR02124">
    <property type="entry name" value="hypE"/>
    <property type="match status" value="1"/>
</dbReference>
<dbReference type="HOGENOM" id="CLU_049733_0_0_0"/>
<feature type="domain" description="PurM-like C-terminal" evidence="3">
    <location>
        <begin position="160"/>
        <end position="312"/>
    </location>
</feature>
<dbReference type="eggNOG" id="COG0309">
    <property type="taxonomic scope" value="Bacteria"/>
</dbReference>
<sequence length="334" mass="35574">MKESIQLAHGGGAAQSAELIRELFFRYFSNEILLQAEDAAVLPMSGGKLAFTTDGFTVSPRQFPGGDIGKLAVCGTCNDLAMMGARPRYMSAGFILEEGFALSELEALVRSMAEELAHNGCQIVTGDTKVVPRGSADGLYITTSAVGSVEIPSLSAAALQPGHRIVVSGPVGDHGTVIFAQREGMDLQTDLVSDCASLWPAVQEIIQNGIPLVAMRDATRGGLSAVLHEWAQQSSVSLTVQQDAIPVRPEVLGICELLGFEPYHLANEGTFVLAVEARHAAELVEVLRTKTACHQASIIGEVCEGHQGKVILETAWGTRRFMEMGSGELLPRIC</sequence>
<accession>E6W5K0</accession>
<dbReference type="EMBL" id="CP002432">
    <property type="protein sequence ID" value="ADU66031.1"/>
    <property type="molecule type" value="Genomic_DNA"/>
</dbReference>
<gene>
    <name evidence="4" type="ordered locus">Selin_1296</name>
</gene>
<dbReference type="SUPFAM" id="SSF56042">
    <property type="entry name" value="PurM C-terminal domain-like"/>
    <property type="match status" value="1"/>
</dbReference>
<dbReference type="RefSeq" id="WP_013505912.1">
    <property type="nucleotide sequence ID" value="NC_014836.1"/>
</dbReference>
<keyword evidence="5" id="KW-1185">Reference proteome</keyword>
<dbReference type="PIRSF" id="PIRSF005644">
    <property type="entry name" value="Hdrgns_mtr_HypE"/>
    <property type="match status" value="1"/>
</dbReference>
<dbReference type="PANTHER" id="PTHR30303">
    <property type="entry name" value="HYDROGENASE ISOENZYMES FORMATION PROTEIN HYPE"/>
    <property type="match status" value="1"/>
</dbReference>
<dbReference type="OrthoDB" id="9801934at2"/>
<dbReference type="PANTHER" id="PTHR30303:SF0">
    <property type="entry name" value="CARBAMOYL DEHYDRATASE HYPE"/>
    <property type="match status" value="1"/>
</dbReference>
<reference evidence="4 5" key="1">
    <citation type="submission" date="2010-12" db="EMBL/GenBank/DDBJ databases">
        <title>Complete sequence of Desulfurispirillum indicum S5.</title>
        <authorList>
            <consortium name="US DOE Joint Genome Institute"/>
            <person name="Lucas S."/>
            <person name="Copeland A."/>
            <person name="Lapidus A."/>
            <person name="Cheng J.-F."/>
            <person name="Goodwin L."/>
            <person name="Pitluck S."/>
            <person name="Chertkov O."/>
            <person name="Held B."/>
            <person name="Detter J.C."/>
            <person name="Han C."/>
            <person name="Tapia R."/>
            <person name="Land M."/>
            <person name="Hauser L."/>
            <person name="Kyrpides N."/>
            <person name="Ivanova N."/>
            <person name="Mikhailova N."/>
            <person name="Haggblom M."/>
            <person name="Rauschenbach I."/>
            <person name="Bini E."/>
            <person name="Woyke T."/>
        </authorList>
    </citation>
    <scope>NUCLEOTIDE SEQUENCE [LARGE SCALE GENOMIC DNA]</scope>
    <source>
        <strain evidence="5">ATCC BAA-1389 / DSM 22839 / S5</strain>
    </source>
</reference>
<dbReference type="Gene3D" id="3.30.1330.10">
    <property type="entry name" value="PurM-like, N-terminal domain"/>
    <property type="match status" value="1"/>
</dbReference>
<dbReference type="InParanoid" id="E6W5K0"/>
<evidence type="ECO:0000256" key="1">
    <source>
        <dbReference type="ARBA" id="ARBA00006243"/>
    </source>
</evidence>
<dbReference type="FunCoup" id="E6W5K0">
    <property type="interactions" value="43"/>
</dbReference>
<comment type="similarity">
    <text evidence="1">Belongs to the HypE family.</text>
</comment>
<name>E6W5K0_DESIS</name>
<dbReference type="InterPro" id="IPR011854">
    <property type="entry name" value="HypE"/>
</dbReference>
<evidence type="ECO:0000313" key="4">
    <source>
        <dbReference type="EMBL" id="ADU66031.1"/>
    </source>
</evidence>
<feature type="domain" description="PurM-like N-terminal" evidence="2">
    <location>
        <begin position="37"/>
        <end position="149"/>
    </location>
</feature>
<evidence type="ECO:0000313" key="5">
    <source>
        <dbReference type="Proteomes" id="UP000002572"/>
    </source>
</evidence>
<evidence type="ECO:0000259" key="3">
    <source>
        <dbReference type="Pfam" id="PF02769"/>
    </source>
</evidence>
<dbReference type="SUPFAM" id="SSF55326">
    <property type="entry name" value="PurM N-terminal domain-like"/>
    <property type="match status" value="1"/>
</dbReference>
<dbReference type="Proteomes" id="UP000002572">
    <property type="component" value="Chromosome"/>
</dbReference>
<dbReference type="InterPro" id="IPR036921">
    <property type="entry name" value="PurM-like_N_sf"/>
</dbReference>
<dbReference type="AlphaFoldDB" id="E6W5K0"/>
<evidence type="ECO:0000259" key="2">
    <source>
        <dbReference type="Pfam" id="PF00586"/>
    </source>
</evidence>
<dbReference type="Gene3D" id="3.90.650.10">
    <property type="entry name" value="PurM-like C-terminal domain"/>
    <property type="match status" value="1"/>
</dbReference>
<dbReference type="Pfam" id="PF00586">
    <property type="entry name" value="AIRS"/>
    <property type="match status" value="1"/>
</dbReference>
<dbReference type="STRING" id="653733.Selin_1296"/>
<dbReference type="KEGG" id="din:Selin_1296"/>
<dbReference type="Pfam" id="PF02769">
    <property type="entry name" value="AIRS_C"/>
    <property type="match status" value="1"/>
</dbReference>
<protein>
    <submittedName>
        <fullName evidence="4">Hydrogenase expression/formation protein HypE</fullName>
    </submittedName>
</protein>
<dbReference type="CDD" id="cd02197">
    <property type="entry name" value="HypE"/>
    <property type="match status" value="1"/>
</dbReference>